<dbReference type="AlphaFoldDB" id="A0A1H6U7D0"/>
<evidence type="ECO:0000256" key="2">
    <source>
        <dbReference type="HAMAP-Rule" id="MF_00296"/>
    </source>
</evidence>
<evidence type="ECO:0000256" key="1">
    <source>
        <dbReference type="ARBA" id="ARBA00022679"/>
    </source>
</evidence>
<dbReference type="Gene3D" id="3.40.50.1820">
    <property type="entry name" value="alpha/beta hydrolase"/>
    <property type="match status" value="1"/>
</dbReference>
<comment type="similarity">
    <text evidence="2">Belongs to the AB hydrolase superfamily. MetX family.</text>
</comment>
<dbReference type="OrthoDB" id="9800754at2"/>
<evidence type="ECO:0000313" key="6">
    <source>
        <dbReference type="Proteomes" id="UP000199403"/>
    </source>
</evidence>
<keyword evidence="2" id="KW-0963">Cytoplasm</keyword>
<dbReference type="GO" id="GO:0009086">
    <property type="term" value="P:methionine biosynthetic process"/>
    <property type="evidence" value="ECO:0007669"/>
    <property type="project" value="UniProtKB-UniRule"/>
</dbReference>
<keyword evidence="2" id="KW-0486">Methionine biosynthesis</keyword>
<feature type="active site" evidence="2 3">
    <location>
        <position position="328"/>
    </location>
</feature>
<dbReference type="GO" id="GO:0009092">
    <property type="term" value="P:homoserine metabolic process"/>
    <property type="evidence" value="ECO:0007669"/>
    <property type="project" value="TreeGrafter"/>
</dbReference>
<dbReference type="PANTHER" id="PTHR32268:SF11">
    <property type="entry name" value="HOMOSERINE O-ACETYLTRANSFERASE"/>
    <property type="match status" value="1"/>
</dbReference>
<dbReference type="PIRSF" id="PIRSF000443">
    <property type="entry name" value="Homoser_Ac_trans"/>
    <property type="match status" value="1"/>
</dbReference>
<dbReference type="InterPro" id="IPR008220">
    <property type="entry name" value="HAT_MetX-like"/>
</dbReference>
<keyword evidence="2" id="KW-0012">Acyltransferase</keyword>
<dbReference type="Pfam" id="PF00561">
    <property type="entry name" value="Abhydrolase_1"/>
    <property type="match status" value="1"/>
</dbReference>
<comment type="pathway">
    <text evidence="2">Amino-acid biosynthesis; L-methionine biosynthesis via de novo pathway; O-acetyl-L-homoserine from L-homoserine: step 1/1.</text>
</comment>
<keyword evidence="1 2" id="KW-0808">Transferase</keyword>
<dbReference type="SUPFAM" id="SSF53474">
    <property type="entry name" value="alpha/beta-Hydrolases"/>
    <property type="match status" value="1"/>
</dbReference>
<feature type="active site" description="Nucleophile" evidence="2 3">
    <location>
        <position position="146"/>
    </location>
</feature>
<evidence type="ECO:0000256" key="3">
    <source>
        <dbReference type="PIRSR" id="PIRSR000443-1"/>
    </source>
</evidence>
<dbReference type="HAMAP" id="MF_00296">
    <property type="entry name" value="MetX_acyltransf"/>
    <property type="match status" value="1"/>
</dbReference>
<feature type="active site" evidence="2 3">
    <location>
        <position position="299"/>
    </location>
</feature>
<evidence type="ECO:0000313" key="5">
    <source>
        <dbReference type="EMBL" id="SEI84220.1"/>
    </source>
</evidence>
<dbReference type="InterPro" id="IPR000073">
    <property type="entry name" value="AB_hydrolase_1"/>
</dbReference>
<reference evidence="6" key="1">
    <citation type="submission" date="2016-10" db="EMBL/GenBank/DDBJ databases">
        <authorList>
            <person name="Varghese N."/>
            <person name="Submissions S."/>
        </authorList>
    </citation>
    <scope>NUCLEOTIDE SEQUENCE [LARGE SCALE GENOMIC DNA]</scope>
    <source>
        <strain evidence="6">IBRC-M 10761</strain>
    </source>
</reference>
<comment type="function">
    <text evidence="2">Transfers an acetyl group from acetyl-CoA to L-homoserine, forming acetyl-L-homoserine.</text>
</comment>
<organism evidence="5 6">
    <name type="scientific">Cyclobacterium xiamenense</name>
    <dbReference type="NCBI Taxonomy" id="1297121"/>
    <lineage>
        <taxon>Bacteria</taxon>
        <taxon>Pseudomonadati</taxon>
        <taxon>Bacteroidota</taxon>
        <taxon>Cytophagia</taxon>
        <taxon>Cytophagales</taxon>
        <taxon>Cyclobacteriaceae</taxon>
        <taxon>Cyclobacterium</taxon>
    </lineage>
</organism>
<dbReference type="GO" id="GO:0005737">
    <property type="term" value="C:cytoplasm"/>
    <property type="evidence" value="ECO:0007669"/>
    <property type="project" value="UniProtKB-SubCell"/>
</dbReference>
<dbReference type="GO" id="GO:0004414">
    <property type="term" value="F:homoserine O-acetyltransferase activity"/>
    <property type="evidence" value="ECO:0007669"/>
    <property type="project" value="UniProtKB-UniRule"/>
</dbReference>
<feature type="binding site" evidence="2">
    <location>
        <position position="212"/>
    </location>
    <ligand>
        <name>substrate</name>
    </ligand>
</feature>
<comment type="caution">
    <text evidence="2">Lacks conserved residue(s) required for the propagation of feature annotation.</text>
</comment>
<gene>
    <name evidence="2" type="primary">metXA</name>
    <name evidence="5" type="ORF">SAMN05192553_101500</name>
</gene>
<dbReference type="PANTHER" id="PTHR32268">
    <property type="entry name" value="HOMOSERINE O-ACETYLTRANSFERASE"/>
    <property type="match status" value="1"/>
</dbReference>
<keyword evidence="6" id="KW-1185">Reference proteome</keyword>
<proteinExistence type="inferred from homology"/>
<comment type="subunit">
    <text evidence="2">Homodimer.</text>
</comment>
<dbReference type="NCBIfam" id="TIGR01392">
    <property type="entry name" value="homoserO_Ac_trn"/>
    <property type="match status" value="1"/>
</dbReference>
<dbReference type="EMBL" id="FNZH01000001">
    <property type="protein sequence ID" value="SEI84220.1"/>
    <property type="molecule type" value="Genomic_DNA"/>
</dbReference>
<accession>A0A1H6U7D0</accession>
<dbReference type="Proteomes" id="UP000199403">
    <property type="component" value="Unassembled WGS sequence"/>
</dbReference>
<dbReference type="InterPro" id="IPR029058">
    <property type="entry name" value="AB_hydrolase_fold"/>
</dbReference>
<dbReference type="STRING" id="1416801.SAMN05192553_101500"/>
<protein>
    <recommendedName>
        <fullName evidence="2">Homoserine O-acetyltransferase</fullName>
        <shortName evidence="2">HAT</shortName>
        <ecNumber evidence="2">2.3.1.31</ecNumber>
    </recommendedName>
    <alternativeName>
        <fullName evidence="2">Homoserine transacetylase</fullName>
        <shortName evidence="2">HTA</shortName>
    </alternativeName>
</protein>
<name>A0A1H6U7D0_9BACT</name>
<dbReference type="RefSeq" id="WP_092168999.1">
    <property type="nucleotide sequence ID" value="NZ_FNZH01000001.1"/>
</dbReference>
<sequence>MNLQSPHLTIEMTRDIFYCKEALPLESGEILPEFQLSYTTQGQLNAEKDNVIWIMHALTGDANPQEWWSGLVGEDKFYDPANYFIICANYLGSCYGSTQPLSSRPDTGKPYYYDFPNLTTRDIAASLDRLRLHLGLEKINTVIGGSLGGQVALEWAYSLQNRLQNAIIIASNAKASPWIIGFNETQRMAIESDETWGKEHPDAGKKGLETARAIGMLSYRHPQTFVQSQSETEEKTDNFKISSYLRYQGQKLANRFNALSYWILSKAMDSHDLGRGRGGTPNALARIHCRVLSIGVDTDVLFTCDESRYIARYVAKGTYREIKSAYGHDAFLIEYEQLHYILQSFYLENNQ</sequence>
<feature type="domain" description="AB hydrolase-1" evidence="4">
    <location>
        <begin position="52"/>
        <end position="332"/>
    </location>
</feature>
<dbReference type="EC" id="2.3.1.31" evidence="2"/>
<comment type="catalytic activity">
    <reaction evidence="2">
        <text>L-homoserine + acetyl-CoA = O-acetyl-L-homoserine + CoA</text>
        <dbReference type="Rhea" id="RHEA:13701"/>
        <dbReference type="ChEBI" id="CHEBI:57287"/>
        <dbReference type="ChEBI" id="CHEBI:57288"/>
        <dbReference type="ChEBI" id="CHEBI:57476"/>
        <dbReference type="ChEBI" id="CHEBI:57716"/>
        <dbReference type="EC" id="2.3.1.31"/>
    </reaction>
</comment>
<comment type="subcellular location">
    <subcellularLocation>
        <location evidence="2">Cytoplasm</location>
    </subcellularLocation>
</comment>
<evidence type="ECO:0000259" key="4">
    <source>
        <dbReference type="Pfam" id="PF00561"/>
    </source>
</evidence>
<feature type="binding site" evidence="2">
    <location>
        <position position="329"/>
    </location>
    <ligand>
        <name>substrate</name>
    </ligand>
</feature>
<keyword evidence="2" id="KW-0028">Amino-acid biosynthesis</keyword>
<dbReference type="UniPathway" id="UPA00051">
    <property type="reaction ID" value="UER00074"/>
</dbReference>